<dbReference type="AlphaFoldDB" id="A0A4U0XDU8"/>
<dbReference type="GO" id="GO:0004596">
    <property type="term" value="F:protein-N-terminal amino-acid acetyltransferase activity"/>
    <property type="evidence" value="ECO:0007669"/>
    <property type="project" value="TreeGrafter"/>
</dbReference>
<keyword evidence="5" id="KW-1185">Reference proteome</keyword>
<evidence type="ECO:0000259" key="3">
    <source>
        <dbReference type="PROSITE" id="PS51186"/>
    </source>
</evidence>
<evidence type="ECO:0000256" key="2">
    <source>
        <dbReference type="ARBA" id="ARBA00023315"/>
    </source>
</evidence>
<dbReference type="PROSITE" id="PS51186">
    <property type="entry name" value="GNAT"/>
    <property type="match status" value="1"/>
</dbReference>
<evidence type="ECO:0000313" key="4">
    <source>
        <dbReference type="EMBL" id="TKA74962.1"/>
    </source>
</evidence>
<dbReference type="OrthoDB" id="10264728at2759"/>
<proteinExistence type="predicted"/>
<dbReference type="FunFam" id="3.40.630.30:FF:000058">
    <property type="entry name" value="N-acetyltransferase (Nat5)"/>
    <property type="match status" value="1"/>
</dbReference>
<evidence type="ECO:0000313" key="5">
    <source>
        <dbReference type="Proteomes" id="UP000308768"/>
    </source>
</evidence>
<keyword evidence="2" id="KW-0012">Acyltransferase</keyword>
<feature type="domain" description="N-acetyltransferase" evidence="3">
    <location>
        <begin position="2"/>
        <end position="168"/>
    </location>
</feature>
<protein>
    <recommendedName>
        <fullName evidence="3">N-acetyltransferase domain-containing protein</fullName>
    </recommendedName>
</protein>
<dbReference type="GO" id="GO:0031416">
    <property type="term" value="C:NatB complex"/>
    <property type="evidence" value="ECO:0007669"/>
    <property type="project" value="TreeGrafter"/>
</dbReference>
<dbReference type="EMBL" id="NAJN01000324">
    <property type="protein sequence ID" value="TKA74962.1"/>
    <property type="molecule type" value="Genomic_DNA"/>
</dbReference>
<evidence type="ECO:0000256" key="1">
    <source>
        <dbReference type="ARBA" id="ARBA00022679"/>
    </source>
</evidence>
<comment type="caution">
    <text evidence="4">The sequence shown here is derived from an EMBL/GenBank/DDBJ whole genome shotgun (WGS) entry which is preliminary data.</text>
</comment>
<dbReference type="Pfam" id="PF00583">
    <property type="entry name" value="Acetyltransf_1"/>
    <property type="match status" value="1"/>
</dbReference>
<dbReference type="Proteomes" id="UP000308768">
    <property type="component" value="Unassembled WGS sequence"/>
</dbReference>
<name>A0A4U0XDU8_9PEZI</name>
<dbReference type="InterPro" id="IPR051646">
    <property type="entry name" value="NatB_acetyltransferase_subunit"/>
</dbReference>
<sequence>MATIRPMKAVDLLKFNPTNLDHLTETYSISFYLEYLAKWPHLCRVIEGWDGGIEGYILGKLEASPYPPPRHPFDPATNPNPNYLPWHAHITALTIAPSARRLGHATLLTSALEAAGDASDAWFVDLFVREENKVAQTLYEKMGYSVYRRVVGYYNDDSDAFDMRKPLKRDVERKTVREGGENVRVDPSVVW</sequence>
<reference evidence="4 5" key="1">
    <citation type="submission" date="2017-03" db="EMBL/GenBank/DDBJ databases">
        <title>Genomes of endolithic fungi from Antarctica.</title>
        <authorList>
            <person name="Coleine C."/>
            <person name="Masonjones S."/>
            <person name="Stajich J.E."/>
        </authorList>
    </citation>
    <scope>NUCLEOTIDE SEQUENCE [LARGE SCALE GENOMIC DNA]</scope>
    <source>
        <strain evidence="4 5">CCFEE 5187</strain>
    </source>
</reference>
<dbReference type="InterPro" id="IPR016181">
    <property type="entry name" value="Acyl_CoA_acyltransferase"/>
</dbReference>
<accession>A0A4U0XDU8</accession>
<organism evidence="4 5">
    <name type="scientific">Cryomyces minteri</name>
    <dbReference type="NCBI Taxonomy" id="331657"/>
    <lineage>
        <taxon>Eukaryota</taxon>
        <taxon>Fungi</taxon>
        <taxon>Dikarya</taxon>
        <taxon>Ascomycota</taxon>
        <taxon>Pezizomycotina</taxon>
        <taxon>Dothideomycetes</taxon>
        <taxon>Dothideomycetes incertae sedis</taxon>
        <taxon>Cryomyces</taxon>
    </lineage>
</organism>
<keyword evidence="1" id="KW-0808">Transferase</keyword>
<dbReference type="Gene3D" id="3.40.630.30">
    <property type="match status" value="1"/>
</dbReference>
<dbReference type="SUPFAM" id="SSF55729">
    <property type="entry name" value="Acyl-CoA N-acyltransferases (Nat)"/>
    <property type="match status" value="1"/>
</dbReference>
<dbReference type="InterPro" id="IPR000182">
    <property type="entry name" value="GNAT_dom"/>
</dbReference>
<dbReference type="PANTHER" id="PTHR45910">
    <property type="entry name" value="N-ALPHA-ACETYLTRANSFERASE 20"/>
    <property type="match status" value="1"/>
</dbReference>
<gene>
    <name evidence="4" type="ORF">B0A49_03876</name>
</gene>
<dbReference type="PANTHER" id="PTHR45910:SF1">
    <property type="entry name" value="N-ALPHA-ACETYLTRANSFERASE 20"/>
    <property type="match status" value="1"/>
</dbReference>
<dbReference type="STRING" id="331657.A0A4U0XDU8"/>